<evidence type="ECO:0000313" key="3">
    <source>
        <dbReference type="Proteomes" id="UP000234323"/>
    </source>
</evidence>
<proteinExistence type="predicted"/>
<comment type="caution">
    <text evidence="2">The sequence shown here is derived from an EMBL/GenBank/DDBJ whole genome shotgun (WGS) entry which is preliminary data.</text>
</comment>
<feature type="region of interest" description="Disordered" evidence="1">
    <location>
        <begin position="132"/>
        <end position="152"/>
    </location>
</feature>
<gene>
    <name evidence="2" type="ORF">RhiirA4_477960</name>
</gene>
<reference evidence="2 3" key="1">
    <citation type="submission" date="2015-10" db="EMBL/GenBank/DDBJ databases">
        <title>Genome analyses suggest a sexual origin of heterokaryosis in a supposedly ancient asexual fungus.</title>
        <authorList>
            <person name="Ropars J."/>
            <person name="Sedzielewska K."/>
            <person name="Noel J."/>
            <person name="Charron P."/>
            <person name="Farinelli L."/>
            <person name="Marton T."/>
            <person name="Kruger M."/>
            <person name="Pelin A."/>
            <person name="Brachmann A."/>
            <person name="Corradi N."/>
        </authorList>
    </citation>
    <scope>NUCLEOTIDE SEQUENCE [LARGE SCALE GENOMIC DNA]</scope>
    <source>
        <strain evidence="2 3">A4</strain>
    </source>
</reference>
<dbReference type="Proteomes" id="UP000234323">
    <property type="component" value="Unassembled WGS sequence"/>
</dbReference>
<dbReference type="AlphaFoldDB" id="A0A2I1HE45"/>
<organism evidence="2 3">
    <name type="scientific">Rhizophagus irregularis</name>
    <dbReference type="NCBI Taxonomy" id="588596"/>
    <lineage>
        <taxon>Eukaryota</taxon>
        <taxon>Fungi</taxon>
        <taxon>Fungi incertae sedis</taxon>
        <taxon>Mucoromycota</taxon>
        <taxon>Glomeromycotina</taxon>
        <taxon>Glomeromycetes</taxon>
        <taxon>Glomerales</taxon>
        <taxon>Glomeraceae</taxon>
        <taxon>Rhizophagus</taxon>
    </lineage>
</organism>
<evidence type="ECO:0000313" key="2">
    <source>
        <dbReference type="EMBL" id="PKY57115.1"/>
    </source>
</evidence>
<dbReference type="EMBL" id="LLXI01002437">
    <property type="protein sequence ID" value="PKY57115.1"/>
    <property type="molecule type" value="Genomic_DNA"/>
</dbReference>
<keyword evidence="3" id="KW-1185">Reference proteome</keyword>
<evidence type="ECO:0000256" key="1">
    <source>
        <dbReference type="SAM" id="MobiDB-lite"/>
    </source>
</evidence>
<name>A0A2I1HE45_9GLOM</name>
<protein>
    <submittedName>
        <fullName evidence="2">Uncharacterized protein</fullName>
    </submittedName>
</protein>
<sequence>MIQEQKNIWTSRCPGEIETKNYRKNNWIISALKALNNEKIKICDHEIKDFRENHRIKGGKIDLIDLIEAKDFTSKDKSGQVRKIKNEFIGQAQKENNHVNYFNENEKQDKNSIITWNDYGEYPIFSIDKKRSQKNEISRKMDRRKEEDFIKP</sequence>
<accession>A0A2I1HE45</accession>